<dbReference type="GO" id="GO:0045121">
    <property type="term" value="C:membrane raft"/>
    <property type="evidence" value="ECO:0007669"/>
    <property type="project" value="TreeGrafter"/>
</dbReference>
<dbReference type="SUPFAM" id="SSF47668">
    <property type="entry name" value="N-terminal domain of cbl (N-cbl)"/>
    <property type="match status" value="1"/>
</dbReference>
<dbReference type="Pfam" id="PF02262">
    <property type="entry name" value="Cbl_N"/>
    <property type="match status" value="1"/>
</dbReference>
<dbReference type="Gene3D" id="1.10.238.10">
    <property type="entry name" value="EF-hand"/>
    <property type="match status" value="1"/>
</dbReference>
<dbReference type="PROSITE" id="PS51506">
    <property type="entry name" value="CBL_PTB"/>
    <property type="match status" value="1"/>
</dbReference>
<dbReference type="GO" id="GO:0005509">
    <property type="term" value="F:calcium ion binding"/>
    <property type="evidence" value="ECO:0007669"/>
    <property type="project" value="UniProtKB-UniRule"/>
</dbReference>
<dbReference type="STRING" id="10141.ENSCPOP00000000981"/>
<evidence type="ECO:0000256" key="6">
    <source>
        <dbReference type="PROSITE-ProRule" id="PRU00175"/>
    </source>
</evidence>
<evidence type="ECO:0000259" key="9">
    <source>
        <dbReference type="PROSITE" id="PS50089"/>
    </source>
</evidence>
<comment type="catalytic activity">
    <reaction evidence="1 7">
        <text>S-ubiquitinyl-[E2 ubiquitin-conjugating enzyme]-L-cysteine + [acceptor protein]-L-lysine = [E2 ubiquitin-conjugating enzyme]-L-cysteine + N(6)-ubiquitinyl-[acceptor protein]-L-lysine.</text>
        <dbReference type="EC" id="2.3.2.27"/>
    </reaction>
</comment>
<dbReference type="PANTHER" id="PTHR23007">
    <property type="entry name" value="CBL"/>
    <property type="match status" value="1"/>
</dbReference>
<dbReference type="InParanoid" id="H0UVE9"/>
<name>H0UVE9_CAVPO</name>
<dbReference type="InterPro" id="IPR001841">
    <property type="entry name" value="Znf_RING"/>
</dbReference>
<keyword evidence="12" id="KW-1185">Reference proteome</keyword>
<dbReference type="HOGENOM" id="CLU_013535_2_0_1"/>
<dbReference type="GO" id="GO:0043409">
    <property type="term" value="P:negative regulation of MAPK cascade"/>
    <property type="evidence" value="ECO:0007669"/>
    <property type="project" value="Ensembl"/>
</dbReference>
<dbReference type="Gene3D" id="3.30.40.10">
    <property type="entry name" value="Zinc/RING finger domain, C3HC4 (zinc finger)"/>
    <property type="match status" value="1"/>
</dbReference>
<evidence type="ECO:0000256" key="7">
    <source>
        <dbReference type="RuleBase" id="RU367001"/>
    </source>
</evidence>
<dbReference type="GO" id="GO:0061630">
    <property type="term" value="F:ubiquitin protein ligase activity"/>
    <property type="evidence" value="ECO:0007669"/>
    <property type="project" value="UniProtKB-EC"/>
</dbReference>
<dbReference type="InterPro" id="IPR011992">
    <property type="entry name" value="EF-hand-dom_pair"/>
</dbReference>
<dbReference type="GO" id="GO:0005154">
    <property type="term" value="F:epidermal growth factor receptor binding"/>
    <property type="evidence" value="ECO:0007669"/>
    <property type="project" value="Ensembl"/>
</dbReference>
<evidence type="ECO:0000256" key="2">
    <source>
        <dbReference type="ARBA" id="ARBA00022723"/>
    </source>
</evidence>
<dbReference type="GO" id="GO:1990790">
    <property type="term" value="P:response to glial cell derived neurotrophic factor"/>
    <property type="evidence" value="ECO:0007669"/>
    <property type="project" value="Ensembl"/>
</dbReference>
<organism evidence="11 12">
    <name type="scientific">Cavia porcellus</name>
    <name type="common">Guinea pig</name>
    <dbReference type="NCBI Taxonomy" id="10141"/>
    <lineage>
        <taxon>Eukaryota</taxon>
        <taxon>Metazoa</taxon>
        <taxon>Chordata</taxon>
        <taxon>Craniata</taxon>
        <taxon>Vertebrata</taxon>
        <taxon>Euteleostomi</taxon>
        <taxon>Mammalia</taxon>
        <taxon>Eutheria</taxon>
        <taxon>Euarchontoglires</taxon>
        <taxon>Glires</taxon>
        <taxon>Rodentia</taxon>
        <taxon>Hystricomorpha</taxon>
        <taxon>Caviidae</taxon>
        <taxon>Cavia</taxon>
    </lineage>
</organism>
<dbReference type="InterPro" id="IPR036537">
    <property type="entry name" value="Adaptor_Cbl_N_dom_sf"/>
</dbReference>
<evidence type="ECO:0000313" key="11">
    <source>
        <dbReference type="Ensembl" id="ENSCPOP00000000981.3"/>
    </source>
</evidence>
<dbReference type="InterPro" id="IPR014742">
    <property type="entry name" value="Adaptor_Cbl_SH2-like"/>
</dbReference>
<dbReference type="VEuPathDB" id="HostDB:ENSCPOG00000001085"/>
<dbReference type="OMA" id="NIRLEPC"/>
<keyword evidence="7" id="KW-0808">Transferase</keyword>
<dbReference type="FunCoup" id="H0UVE9">
    <property type="interactions" value="349"/>
</dbReference>
<dbReference type="InterPro" id="IPR036860">
    <property type="entry name" value="SH2_dom_sf"/>
</dbReference>
<dbReference type="GO" id="GO:0043524">
    <property type="term" value="P:negative regulation of neuron apoptotic process"/>
    <property type="evidence" value="ECO:0007669"/>
    <property type="project" value="Ensembl"/>
</dbReference>
<keyword evidence="7" id="KW-0833">Ubl conjugation pathway</keyword>
<dbReference type="GO" id="GO:0001784">
    <property type="term" value="F:phosphotyrosine residue binding"/>
    <property type="evidence" value="ECO:0007669"/>
    <property type="project" value="UniProtKB-UniRule"/>
</dbReference>
<dbReference type="InterPro" id="IPR003153">
    <property type="entry name" value="Adaptor_Cbl_N_hlx"/>
</dbReference>
<evidence type="ECO:0000256" key="1">
    <source>
        <dbReference type="ARBA" id="ARBA00000900"/>
    </source>
</evidence>
<dbReference type="SUPFAM" id="SSF55550">
    <property type="entry name" value="SH2 domain"/>
    <property type="match status" value="1"/>
</dbReference>
<dbReference type="Gene3D" id="3.30.505.10">
    <property type="entry name" value="SH2 domain"/>
    <property type="match status" value="1"/>
</dbReference>
<comment type="pathway">
    <text evidence="7">Protein modification; protein ubiquitination.</text>
</comment>
<gene>
    <name evidence="11" type="primary">CBLC</name>
</gene>
<dbReference type="EC" id="2.3.2.27" evidence="7"/>
<dbReference type="InterPro" id="IPR024162">
    <property type="entry name" value="Adaptor_Cbl"/>
</dbReference>
<keyword evidence="3 6" id="KW-0863">Zinc-finger</keyword>
<dbReference type="Pfam" id="PF13920">
    <property type="entry name" value="zf-C3HC4_3"/>
    <property type="match status" value="1"/>
</dbReference>
<evidence type="ECO:0000256" key="5">
    <source>
        <dbReference type="ARBA" id="ARBA00022837"/>
    </source>
</evidence>
<dbReference type="PANTHER" id="PTHR23007:SF12">
    <property type="entry name" value="E3 UBIQUITIN-PROTEIN LIGASE CBL-C"/>
    <property type="match status" value="1"/>
</dbReference>
<dbReference type="EMBL" id="AAKN02048231">
    <property type="status" value="NOT_ANNOTATED_CDS"/>
    <property type="molecule type" value="Genomic_DNA"/>
</dbReference>
<dbReference type="GeneTree" id="ENSGT00940000162336"/>
<keyword evidence="5 7" id="KW-0106">Calcium</keyword>
<dbReference type="SMART" id="SM00184">
    <property type="entry name" value="RING"/>
    <property type="match status" value="1"/>
</dbReference>
<dbReference type="SUPFAM" id="SSF47473">
    <property type="entry name" value="EF-hand"/>
    <property type="match status" value="1"/>
</dbReference>
<dbReference type="Ensembl" id="ENSCPOT00000001096.3">
    <property type="protein sequence ID" value="ENSCPOP00000000981.3"/>
    <property type="gene ID" value="ENSCPOG00000001085.4"/>
</dbReference>
<dbReference type="InterPro" id="IPR013083">
    <property type="entry name" value="Znf_RING/FYVE/PHD"/>
</dbReference>
<proteinExistence type="predicted"/>
<comment type="function">
    <text evidence="7">E3 ubiquitin-protein ligase which accepts ubiquitin from specific E2 ubiquitin-conjugating enzymes, and transfers it to substrates, generally promoting their degradation by the proteasome.</text>
</comment>
<dbReference type="GO" id="GO:0030971">
    <property type="term" value="F:receptor tyrosine kinase binding"/>
    <property type="evidence" value="ECO:0007669"/>
    <property type="project" value="TreeGrafter"/>
</dbReference>
<evidence type="ECO:0000256" key="4">
    <source>
        <dbReference type="ARBA" id="ARBA00022833"/>
    </source>
</evidence>
<dbReference type="GO" id="GO:0050821">
    <property type="term" value="P:protein stabilization"/>
    <property type="evidence" value="ECO:0007669"/>
    <property type="project" value="Ensembl"/>
</dbReference>
<dbReference type="GO" id="GO:0017124">
    <property type="term" value="F:SH3 domain binding"/>
    <property type="evidence" value="ECO:0007669"/>
    <property type="project" value="Ensembl"/>
</dbReference>
<dbReference type="AlphaFoldDB" id="H0UVE9"/>
<evidence type="ECO:0000256" key="8">
    <source>
        <dbReference type="SAM" id="MobiDB-lite"/>
    </source>
</evidence>
<sequence>MAAAAGPRGGQWAEQRALGRAVRLLQSLEEQCGDPRLAMGPPSLRDLLPSTVRLLRAVARVRHDAGPGGSEGPGGAWNFLQVFLANLEAKAKQVAGLLPGRGRRGASDDLFLEGSRLRQQLAKLALIFSHMHAELGALFPKGKYCGDHYQVTKAEAHAFWREHCGARCVLPWAEFQALLNTCHAVEPGATAQALCSTMDLTFSGHVSIFEFDIFTRLFQPWPTLLKNWQLLAVNHPGYMAFLTYDDVQARLQAYRDKPGSYIFRPSCTRLGQWAIGYVNSDGSILQTIPPSGPLSLVLLEGQKDGNFLYPDGKNRNPDLTALCLAAPQQHIHVSEEQLQLYWDMDSTFELCKICAERDKDVRIEPCGHLLCSHCLAAWQHKDSQTCPFCRREIKGCEAVSFYRFTGGTVEGKASAVDTDPSRDQESVEREQVGRAGAGRIPGSSPSECPPFQAPLALPRLRAPIPLPRTRAVAQWSGGSRAQATEGAAG</sequence>
<reference evidence="11" key="2">
    <citation type="submission" date="2025-08" db="UniProtKB">
        <authorList>
            <consortium name="Ensembl"/>
        </authorList>
    </citation>
    <scope>IDENTIFICATION</scope>
    <source>
        <strain evidence="11">2N</strain>
    </source>
</reference>
<dbReference type="CDD" id="cd09920">
    <property type="entry name" value="SH2_Cbl-b_TKB"/>
    <property type="match status" value="1"/>
</dbReference>
<keyword evidence="2 7" id="KW-0479">Metal-binding</keyword>
<dbReference type="SUPFAM" id="SSF57850">
    <property type="entry name" value="RING/U-box"/>
    <property type="match status" value="1"/>
</dbReference>
<dbReference type="GO" id="GO:0008270">
    <property type="term" value="F:zinc ion binding"/>
    <property type="evidence" value="ECO:0007669"/>
    <property type="project" value="UniProtKB-KW"/>
</dbReference>
<dbReference type="InterPro" id="IPR024159">
    <property type="entry name" value="Cbl_PTB"/>
</dbReference>
<keyword evidence="4 7" id="KW-0862">Zinc</keyword>
<evidence type="ECO:0000313" key="12">
    <source>
        <dbReference type="Proteomes" id="UP000005447"/>
    </source>
</evidence>
<reference evidence="12" key="1">
    <citation type="journal article" date="2011" name="Nature">
        <title>A high-resolution map of human evolutionary constraint using 29 mammals.</title>
        <authorList>
            <person name="Lindblad-Toh K."/>
            <person name="Garber M."/>
            <person name="Zuk O."/>
            <person name="Lin M.F."/>
            <person name="Parker B.J."/>
            <person name="Washietl S."/>
            <person name="Kheradpour P."/>
            <person name="Ernst J."/>
            <person name="Jordan G."/>
            <person name="Mauceli E."/>
            <person name="Ward L.D."/>
            <person name="Lowe C.B."/>
            <person name="Holloway A.K."/>
            <person name="Clamp M."/>
            <person name="Gnerre S."/>
            <person name="Alfoldi J."/>
            <person name="Beal K."/>
            <person name="Chang J."/>
            <person name="Clawson H."/>
            <person name="Cuff J."/>
            <person name="Di Palma F."/>
            <person name="Fitzgerald S."/>
            <person name="Flicek P."/>
            <person name="Guttman M."/>
            <person name="Hubisz M.J."/>
            <person name="Jaffe D.B."/>
            <person name="Jungreis I."/>
            <person name="Kent W.J."/>
            <person name="Kostka D."/>
            <person name="Lara M."/>
            <person name="Martins A.L."/>
            <person name="Massingham T."/>
            <person name="Moltke I."/>
            <person name="Raney B.J."/>
            <person name="Rasmussen M.D."/>
            <person name="Robinson J."/>
            <person name="Stark A."/>
            <person name="Vilella A.J."/>
            <person name="Wen J."/>
            <person name="Xie X."/>
            <person name="Zody M.C."/>
            <person name="Baldwin J."/>
            <person name="Bloom T."/>
            <person name="Chin C.W."/>
            <person name="Heiman D."/>
            <person name="Nicol R."/>
            <person name="Nusbaum C."/>
            <person name="Young S."/>
            <person name="Wilkinson J."/>
            <person name="Worley K.C."/>
            <person name="Kovar C.L."/>
            <person name="Muzny D.M."/>
            <person name="Gibbs R.A."/>
            <person name="Cree A."/>
            <person name="Dihn H.H."/>
            <person name="Fowler G."/>
            <person name="Jhangiani S."/>
            <person name="Joshi V."/>
            <person name="Lee S."/>
            <person name="Lewis L.R."/>
            <person name="Nazareth L.V."/>
            <person name="Okwuonu G."/>
            <person name="Santibanez J."/>
            <person name="Warren W.C."/>
            <person name="Mardis E.R."/>
            <person name="Weinstock G.M."/>
            <person name="Wilson R.K."/>
            <person name="Delehaunty K."/>
            <person name="Dooling D."/>
            <person name="Fronik C."/>
            <person name="Fulton L."/>
            <person name="Fulton B."/>
            <person name="Graves T."/>
            <person name="Minx P."/>
            <person name="Sodergren E."/>
            <person name="Birney E."/>
            <person name="Margulies E.H."/>
            <person name="Herrero J."/>
            <person name="Green E.D."/>
            <person name="Haussler D."/>
            <person name="Siepel A."/>
            <person name="Goldman N."/>
            <person name="Pollard K.S."/>
            <person name="Pedersen J.S."/>
            <person name="Lander E.S."/>
            <person name="Kellis M."/>
        </authorList>
    </citation>
    <scope>NUCLEOTIDE SEQUENCE [LARGE SCALE GENOMIC DNA]</scope>
    <source>
        <strain evidence="12">2N</strain>
    </source>
</reference>
<dbReference type="PROSITE" id="PS50089">
    <property type="entry name" value="ZF_RING_2"/>
    <property type="match status" value="1"/>
</dbReference>
<dbReference type="Pfam" id="PF02762">
    <property type="entry name" value="Cbl_N3"/>
    <property type="match status" value="1"/>
</dbReference>
<protein>
    <recommendedName>
        <fullName evidence="7">E3 ubiquitin-protein ligase CBL</fullName>
        <ecNumber evidence="7">2.3.2.27</ecNumber>
    </recommendedName>
</protein>
<dbReference type="GO" id="GO:0016567">
    <property type="term" value="P:protein ubiquitination"/>
    <property type="evidence" value="ECO:0007669"/>
    <property type="project" value="UniProtKB-UniPathway"/>
</dbReference>
<dbReference type="GO" id="GO:0007166">
    <property type="term" value="P:cell surface receptor signaling pathway"/>
    <property type="evidence" value="ECO:0007669"/>
    <property type="project" value="InterPro"/>
</dbReference>
<evidence type="ECO:0000259" key="10">
    <source>
        <dbReference type="PROSITE" id="PS51506"/>
    </source>
</evidence>
<dbReference type="GO" id="GO:0042059">
    <property type="term" value="P:negative regulation of epidermal growth factor receptor signaling pathway"/>
    <property type="evidence" value="ECO:0007669"/>
    <property type="project" value="Ensembl"/>
</dbReference>
<dbReference type="PROSITE" id="PS00518">
    <property type="entry name" value="ZF_RING_1"/>
    <property type="match status" value="1"/>
</dbReference>
<feature type="region of interest" description="Disordered" evidence="8">
    <location>
        <begin position="412"/>
        <end position="452"/>
    </location>
</feature>
<dbReference type="GO" id="GO:0005886">
    <property type="term" value="C:plasma membrane"/>
    <property type="evidence" value="ECO:0007669"/>
    <property type="project" value="TreeGrafter"/>
</dbReference>
<evidence type="ECO:0000256" key="3">
    <source>
        <dbReference type="ARBA" id="ARBA00022771"/>
    </source>
</evidence>
<dbReference type="GO" id="GO:0006511">
    <property type="term" value="P:ubiquitin-dependent protein catabolic process"/>
    <property type="evidence" value="ECO:0007669"/>
    <property type="project" value="Ensembl"/>
</dbReference>
<comment type="domain">
    <text evidence="7">The N-terminus is composed of the phosphotyrosine binding (PTB) domain, a short linker region and the RING-type zinc finger. The PTB domain, which is also called TKB (tyrosine kinase binding) domain, is composed of three different subdomains: a four-helix bundle (4H), a calcium-binding EF hand and a divergent SH2 domain.</text>
</comment>
<dbReference type="FunFam" id="3.30.40.10:FF:000367">
    <property type="entry name" value="Cbl proto-oncogene C"/>
    <property type="match status" value="1"/>
</dbReference>
<dbReference type="Bgee" id="ENSCPOG00000001085">
    <property type="expression patterns" value="Expressed in uterine cervix and 7 other cell types or tissues"/>
</dbReference>
<feature type="domain" description="Cbl-PTB" evidence="10">
    <location>
        <begin position="7"/>
        <end position="321"/>
    </location>
</feature>
<dbReference type="InterPro" id="IPR014741">
    <property type="entry name" value="Adaptor_Cbl_EF_hand-like"/>
</dbReference>
<dbReference type="InterPro" id="IPR017907">
    <property type="entry name" value="Znf_RING_CS"/>
</dbReference>
<feature type="domain" description="RING-type" evidence="9">
    <location>
        <begin position="351"/>
        <end position="390"/>
    </location>
</feature>
<reference evidence="11" key="3">
    <citation type="submission" date="2025-09" db="UniProtKB">
        <authorList>
            <consortium name="Ensembl"/>
        </authorList>
    </citation>
    <scope>IDENTIFICATION</scope>
    <source>
        <strain evidence="11">2N</strain>
    </source>
</reference>
<dbReference type="Gene3D" id="1.20.930.20">
    <property type="entry name" value="Adaptor protein Cbl, N-terminal domain"/>
    <property type="match status" value="1"/>
</dbReference>
<dbReference type="FunFam" id="1.10.238.10:FF:000182">
    <property type="entry name" value="E3 ubiquitin-protein ligase CBL-C"/>
    <property type="match status" value="1"/>
</dbReference>
<dbReference type="Proteomes" id="UP000005447">
    <property type="component" value="Unassembled WGS sequence"/>
</dbReference>
<feature type="compositionally biased region" description="Basic and acidic residues" evidence="8">
    <location>
        <begin position="419"/>
        <end position="432"/>
    </location>
</feature>
<dbReference type="UniPathway" id="UPA00143"/>
<accession>H0UVE9</accession>
<dbReference type="Pfam" id="PF02761">
    <property type="entry name" value="Cbl_N2"/>
    <property type="match status" value="1"/>
</dbReference>